<keyword evidence="2" id="KW-0472">Membrane</keyword>
<dbReference type="EMBL" id="JAFBED010000012">
    <property type="protein sequence ID" value="MBM7621978.1"/>
    <property type="molecule type" value="Genomic_DNA"/>
</dbReference>
<dbReference type="RefSeq" id="WP_204419083.1">
    <property type="nucleotide sequence ID" value="NZ_JAFBED010000012.1"/>
</dbReference>
<proteinExistence type="predicted"/>
<organism evidence="3 4">
    <name type="scientific">Sutcliffiella tianshenii</name>
    <dbReference type="NCBI Taxonomy" id="1463404"/>
    <lineage>
        <taxon>Bacteria</taxon>
        <taxon>Bacillati</taxon>
        <taxon>Bacillota</taxon>
        <taxon>Bacilli</taxon>
        <taxon>Bacillales</taxon>
        <taxon>Bacillaceae</taxon>
        <taxon>Sutcliffiella</taxon>
    </lineage>
</organism>
<keyword evidence="2" id="KW-1133">Transmembrane helix</keyword>
<sequence length="52" mass="6021">MPVWLWFVIGFAILLAFGALVDFMGKRKRSTDPASVQEGVERVKTKQETFYR</sequence>
<reference evidence="3 4" key="1">
    <citation type="submission" date="2021-01" db="EMBL/GenBank/DDBJ databases">
        <title>Genomic Encyclopedia of Type Strains, Phase IV (KMG-IV): sequencing the most valuable type-strain genomes for metagenomic binning, comparative biology and taxonomic classification.</title>
        <authorList>
            <person name="Goeker M."/>
        </authorList>
    </citation>
    <scope>NUCLEOTIDE SEQUENCE [LARGE SCALE GENOMIC DNA]</scope>
    <source>
        <strain evidence="3 4">DSM 25879</strain>
    </source>
</reference>
<dbReference type="Proteomes" id="UP000737402">
    <property type="component" value="Unassembled WGS sequence"/>
</dbReference>
<keyword evidence="4" id="KW-1185">Reference proteome</keyword>
<keyword evidence="2" id="KW-0812">Transmembrane</keyword>
<gene>
    <name evidence="3" type="ORF">JOC95_003886</name>
</gene>
<feature type="transmembrane region" description="Helical" evidence="2">
    <location>
        <begin position="6"/>
        <end position="25"/>
    </location>
</feature>
<evidence type="ECO:0000313" key="3">
    <source>
        <dbReference type="EMBL" id="MBM7621978.1"/>
    </source>
</evidence>
<feature type="compositionally biased region" description="Basic and acidic residues" evidence="1">
    <location>
        <begin position="39"/>
        <end position="52"/>
    </location>
</feature>
<feature type="region of interest" description="Disordered" evidence="1">
    <location>
        <begin position="28"/>
        <end position="52"/>
    </location>
</feature>
<accession>A0ABS2P4V5</accession>
<protein>
    <submittedName>
        <fullName evidence="3">Uncharacterized protein</fullName>
    </submittedName>
</protein>
<evidence type="ECO:0000256" key="2">
    <source>
        <dbReference type="SAM" id="Phobius"/>
    </source>
</evidence>
<comment type="caution">
    <text evidence="3">The sequence shown here is derived from an EMBL/GenBank/DDBJ whole genome shotgun (WGS) entry which is preliminary data.</text>
</comment>
<name>A0ABS2P4V5_9BACI</name>
<evidence type="ECO:0000256" key="1">
    <source>
        <dbReference type="SAM" id="MobiDB-lite"/>
    </source>
</evidence>
<evidence type="ECO:0000313" key="4">
    <source>
        <dbReference type="Proteomes" id="UP000737402"/>
    </source>
</evidence>